<keyword evidence="3" id="KW-1185">Reference proteome</keyword>
<comment type="caution">
    <text evidence="2">The sequence shown here is derived from an EMBL/GenBank/DDBJ whole genome shotgun (WGS) entry which is preliminary data.</text>
</comment>
<comment type="similarity">
    <text evidence="1">In the N-terminal section; belongs to the glycosyltransferase 20 family.</text>
</comment>
<dbReference type="Gene3D" id="3.40.50.1000">
    <property type="entry name" value="HAD superfamily/HAD-like"/>
    <property type="match status" value="1"/>
</dbReference>
<evidence type="ECO:0000313" key="3">
    <source>
        <dbReference type="Proteomes" id="UP001363151"/>
    </source>
</evidence>
<dbReference type="InterPro" id="IPR036412">
    <property type="entry name" value="HAD-like_sf"/>
</dbReference>
<dbReference type="EMBL" id="JBBJCI010000291">
    <property type="protein sequence ID" value="KAK7235643.1"/>
    <property type="molecule type" value="Genomic_DNA"/>
</dbReference>
<evidence type="ECO:0000313" key="2">
    <source>
        <dbReference type="EMBL" id="KAK7235643.1"/>
    </source>
</evidence>
<evidence type="ECO:0000256" key="1">
    <source>
        <dbReference type="ARBA" id="ARBA00005409"/>
    </source>
</evidence>
<gene>
    <name evidence="2" type="ORF">SO694_00066128</name>
</gene>
<dbReference type="Gene3D" id="3.40.50.2000">
    <property type="entry name" value="Glycogen Phosphorylase B"/>
    <property type="match status" value="2"/>
</dbReference>
<accession>A0ABR1FQ68</accession>
<dbReference type="PANTHER" id="PTHR10788:SF109">
    <property type="entry name" value="CBM20 DOMAIN-CONTAINING PROTEIN"/>
    <property type="match status" value="1"/>
</dbReference>
<dbReference type="CDD" id="cd03788">
    <property type="entry name" value="GT20_TPS"/>
    <property type="match status" value="1"/>
</dbReference>
<dbReference type="SUPFAM" id="SSF56784">
    <property type="entry name" value="HAD-like"/>
    <property type="match status" value="1"/>
</dbReference>
<dbReference type="SUPFAM" id="SSF53756">
    <property type="entry name" value="UDP-Glycosyltransferase/glycogen phosphorylase"/>
    <property type="match status" value="1"/>
</dbReference>
<dbReference type="PANTHER" id="PTHR10788">
    <property type="entry name" value="TREHALOSE-6-PHOSPHATE SYNTHASE"/>
    <property type="match status" value="1"/>
</dbReference>
<organism evidence="2 3">
    <name type="scientific">Aureococcus anophagefferens</name>
    <name type="common">Harmful bloom alga</name>
    <dbReference type="NCBI Taxonomy" id="44056"/>
    <lineage>
        <taxon>Eukaryota</taxon>
        <taxon>Sar</taxon>
        <taxon>Stramenopiles</taxon>
        <taxon>Ochrophyta</taxon>
        <taxon>Pelagophyceae</taxon>
        <taxon>Pelagomonadales</taxon>
        <taxon>Pelagomonadaceae</taxon>
        <taxon>Aureococcus</taxon>
    </lineage>
</organism>
<name>A0ABR1FQ68_AURAN</name>
<dbReference type="InterPro" id="IPR003337">
    <property type="entry name" value="Trehalose_PPase"/>
</dbReference>
<dbReference type="InterPro" id="IPR023214">
    <property type="entry name" value="HAD_sf"/>
</dbReference>
<dbReference type="Pfam" id="PF02358">
    <property type="entry name" value="Trehalose_PPase"/>
    <property type="match status" value="1"/>
</dbReference>
<reference evidence="2 3" key="1">
    <citation type="submission" date="2024-03" db="EMBL/GenBank/DDBJ databases">
        <title>Aureococcus anophagefferens CCMP1851 and Kratosvirus quantuckense: Draft genome of a second virus-susceptible host strain in the model system.</title>
        <authorList>
            <person name="Chase E."/>
            <person name="Truchon A.R."/>
            <person name="Schepens W."/>
            <person name="Wilhelm S.W."/>
        </authorList>
    </citation>
    <scope>NUCLEOTIDE SEQUENCE [LARGE SCALE GENOMIC DNA]</scope>
    <source>
        <strain evidence="2 3">CCMP1851</strain>
    </source>
</reference>
<sequence length="950" mass="104392">MPKKPVDGLYSKLHLRVTARTQLGQTVFVTGSSSGDRALEGRGEALEMVTSPGEWPVWRTKKPVIVARGVPHCYEYQLRSGDDVDGESSLADAAGRVVTPDVAELELNDVFGTFERFGPGDRTSSFASSRYDSRGELAGRSRLHIVCYHLPVRVWKDDEGQWRAGWGDSLIARSPGEGQSVADAVETWWLGTVHGGLNRRKLTFADETAIRRVLEPMHCIPIFSVHSKDAYLNYCKKVLWPSFHNVTVLDQSCACWQDPSNPSRTWDQEADGAGWDAYEALNLDFRDALLERLDEGDTVWVHDYHLMLLPSLLASSAMFKQDAFTKRKARIVFFLHIPFPTSQLFCSIAHGSRLLTGLVGADVVGFHAFDHARHFLNACKRLMGMPHKSVQGGVTGVEYEGRTVMVVVRHVSVEPGKILRALGGDATLREIEALDLTLQPLMAKKPKVVLAGVDSCQRLSGVALKLLAFERFLSEYPQWRGRVVLVQYALLDGTRVEDEARTSGELRKLAARINGQCAGAVEYREMPSSRLTLPVRLALWSRADALIGTAIREGHNLAPFEYALVREKNPGVTLASEFSATASLMSGALTINPFDPPSVAAALDAALSMSAQERRDRLDRDLPYVKSRPSGQWTKEILHDMNVVHQQKRVYGDGGEDLVAPLDHGALKSAYAKAKRRLLLLDFGGTLVPKGDYITKVLKTQQIGVTTLDLLDERAAKALEALSNDPRTTVYVVSGATMHALHALLGCYPKLGLAAANGLCTTKPSLKTYETTRRCGVADYGTDWDAVKAAALPILRRHAARTNGSSVLSRDPGVAWSYYRADPEWGRIQAVQLIGDLEAVLKPYDVSVVHLDGMIEVVPGRMHKGNVVKHILNTLDEPPDFLFACGDSKTDEKMFSSVYSHLADAPTAEHNQAYTVTVGKKASKALFYLNDHAHVIDALAKLASACEPAS</sequence>
<dbReference type="Proteomes" id="UP001363151">
    <property type="component" value="Unassembled WGS sequence"/>
</dbReference>
<protein>
    <submittedName>
        <fullName evidence="2">Trehalose phosphatase</fullName>
    </submittedName>
</protein>
<proteinExistence type="inferred from homology"/>
<dbReference type="Gene3D" id="3.30.70.1020">
    <property type="entry name" value="Trehalose-6-phosphate phosphatase related protein, domain 2"/>
    <property type="match status" value="1"/>
</dbReference>
<dbReference type="InterPro" id="IPR001830">
    <property type="entry name" value="Glyco_trans_20"/>
</dbReference>
<dbReference type="Pfam" id="PF00982">
    <property type="entry name" value="Glyco_transf_20"/>
    <property type="match status" value="1"/>
</dbReference>